<keyword evidence="1" id="KW-0812">Transmembrane</keyword>
<evidence type="ECO:0000313" key="2">
    <source>
        <dbReference type="EMBL" id="NNU34854.1"/>
    </source>
</evidence>
<feature type="transmembrane region" description="Helical" evidence="1">
    <location>
        <begin position="28"/>
        <end position="45"/>
    </location>
</feature>
<keyword evidence="1" id="KW-0472">Membrane</keyword>
<comment type="caution">
    <text evidence="2">The sequence shown here is derived from an EMBL/GenBank/DDBJ whole genome shotgun (WGS) entry which is preliminary data.</text>
</comment>
<organism evidence="2 3">
    <name type="scientific">Mucilaginibacter humi</name>
    <dbReference type="NCBI Taxonomy" id="2732510"/>
    <lineage>
        <taxon>Bacteria</taxon>
        <taxon>Pseudomonadati</taxon>
        <taxon>Bacteroidota</taxon>
        <taxon>Sphingobacteriia</taxon>
        <taxon>Sphingobacteriales</taxon>
        <taxon>Sphingobacteriaceae</taxon>
        <taxon>Mucilaginibacter</taxon>
    </lineage>
</organism>
<dbReference type="EMBL" id="JABFCR010000074">
    <property type="protein sequence ID" value="NNU34854.1"/>
    <property type="molecule type" value="Genomic_DNA"/>
</dbReference>
<proteinExistence type="predicted"/>
<accession>A0ABX1W3P6</accession>
<keyword evidence="1" id="KW-1133">Transmembrane helix</keyword>
<sequence>MVIGLFMIAFSKEKIEDEQISQLRLESLKWAICFNYLLLIISLTFTKGYDAIDILRMNLWLPLMVFILLFRWKLYRNNRLIKDDAL</sequence>
<feature type="transmembrane region" description="Helical" evidence="1">
    <location>
        <begin position="57"/>
        <end position="74"/>
    </location>
</feature>
<gene>
    <name evidence="2" type="ORF">HK413_13780</name>
</gene>
<keyword evidence="3" id="KW-1185">Reference proteome</keyword>
<evidence type="ECO:0000313" key="3">
    <source>
        <dbReference type="Proteomes" id="UP000566071"/>
    </source>
</evidence>
<dbReference type="Proteomes" id="UP000566071">
    <property type="component" value="Unassembled WGS sequence"/>
</dbReference>
<name>A0ABX1W3P6_9SPHI</name>
<reference evidence="2 3" key="1">
    <citation type="submission" date="2020-05" db="EMBL/GenBank/DDBJ databases">
        <authorList>
            <person name="Khan S.A."/>
            <person name="Jeon C.O."/>
            <person name="Chun B.H."/>
        </authorList>
    </citation>
    <scope>NUCLEOTIDE SEQUENCE [LARGE SCALE GENOMIC DNA]</scope>
    <source>
        <strain evidence="2 3">S1162</strain>
    </source>
</reference>
<evidence type="ECO:0000256" key="1">
    <source>
        <dbReference type="SAM" id="Phobius"/>
    </source>
</evidence>
<protein>
    <submittedName>
        <fullName evidence="2">Uncharacterized protein</fullName>
    </submittedName>
</protein>